<dbReference type="Pfam" id="PF02567">
    <property type="entry name" value="PhzC-PhzF"/>
    <property type="match status" value="1"/>
</dbReference>
<dbReference type="Gene3D" id="3.10.310.10">
    <property type="entry name" value="Diaminopimelate Epimerase, Chain A, domain 1"/>
    <property type="match status" value="2"/>
</dbReference>
<feature type="active site" evidence="1">
    <location>
        <position position="48"/>
    </location>
</feature>
<dbReference type="NCBIfam" id="TIGR00654">
    <property type="entry name" value="PhzF_family"/>
    <property type="match status" value="1"/>
</dbReference>
<proteinExistence type="predicted"/>
<dbReference type="OrthoDB" id="9788221at2"/>
<dbReference type="PANTHER" id="PTHR13774">
    <property type="entry name" value="PHENAZINE BIOSYNTHESIS PROTEIN"/>
    <property type="match status" value="1"/>
</dbReference>
<dbReference type="PIRSF" id="PIRSF016184">
    <property type="entry name" value="PhzC_PhzF"/>
    <property type="match status" value="1"/>
</dbReference>
<dbReference type="SUPFAM" id="SSF54506">
    <property type="entry name" value="Diaminopimelate epimerase-like"/>
    <property type="match status" value="1"/>
</dbReference>
<evidence type="ECO:0000313" key="2">
    <source>
        <dbReference type="EMBL" id="ODV56443.1"/>
    </source>
</evidence>
<sequence>MNKKIEFFYVDAFTTETFGGNPAGVIPNAENLTDEEMQKIANELNLSETAFLLPPTNANANYKIRYFTPTKEVDFCGHATLGTAWLMANKYNWIDKDDKIVFESNIGLIPVKWLMENNQLTRVSMTQVSPQVKSIDISPAVVADLVGIQDTDIDDRYPIKIANTGVPHLMVPVKTRQAIDQAEPKLNELKKMNNHFNLSTTHLFTFDTNGQFDIYTRDFCPNIGIDEDPVTGAANGALGGYLYLENILAQQKRHQIMIGQGHTINRPGILYVTITPDGENAVIEVAGAAVVSIEGKIFV</sequence>
<name>A0A1E4R7M9_9BACI</name>
<protein>
    <submittedName>
        <fullName evidence="2">PhzF family phenazine biosynthesis protein</fullName>
    </submittedName>
</protein>
<dbReference type="EMBL" id="MECQ01000001">
    <property type="protein sequence ID" value="ODV56443.1"/>
    <property type="molecule type" value="Genomic_DNA"/>
</dbReference>
<reference evidence="2 3" key="1">
    <citation type="submission" date="2016-09" db="EMBL/GenBank/DDBJ databases">
        <title>Draft genome sequence of the soil isolate, Lysinibacillus fusiformis M5, a potential hypoxanthine producer.</title>
        <authorList>
            <person name="Gallegos-Monterrosa R."/>
            <person name="Maroti G."/>
            <person name="Balint B."/>
            <person name="Kovacs A.T."/>
        </authorList>
    </citation>
    <scope>NUCLEOTIDE SEQUENCE [LARGE SCALE GENOMIC DNA]</scope>
    <source>
        <strain evidence="2 3">M5</strain>
    </source>
</reference>
<dbReference type="RefSeq" id="WP_069481436.1">
    <property type="nucleotide sequence ID" value="NZ_KV766182.1"/>
</dbReference>
<dbReference type="GO" id="GO:0005737">
    <property type="term" value="C:cytoplasm"/>
    <property type="evidence" value="ECO:0007669"/>
    <property type="project" value="TreeGrafter"/>
</dbReference>
<dbReference type="GO" id="GO:0016853">
    <property type="term" value="F:isomerase activity"/>
    <property type="evidence" value="ECO:0007669"/>
    <property type="project" value="TreeGrafter"/>
</dbReference>
<gene>
    <name evidence="2" type="ORF">BG258_11320</name>
</gene>
<comment type="caution">
    <text evidence="2">The sequence shown here is derived from an EMBL/GenBank/DDBJ whole genome shotgun (WGS) entry which is preliminary data.</text>
</comment>
<evidence type="ECO:0000313" key="3">
    <source>
        <dbReference type="Proteomes" id="UP000094784"/>
    </source>
</evidence>
<organism evidence="2 3">
    <name type="scientific">Lysinibacillus fusiformis</name>
    <dbReference type="NCBI Taxonomy" id="28031"/>
    <lineage>
        <taxon>Bacteria</taxon>
        <taxon>Bacillati</taxon>
        <taxon>Bacillota</taxon>
        <taxon>Bacilli</taxon>
        <taxon>Bacillales</taxon>
        <taxon>Bacillaceae</taxon>
        <taxon>Lysinibacillus</taxon>
    </lineage>
</organism>
<dbReference type="Proteomes" id="UP000094784">
    <property type="component" value="Unassembled WGS sequence"/>
</dbReference>
<evidence type="ECO:0000256" key="1">
    <source>
        <dbReference type="PIRSR" id="PIRSR016184-1"/>
    </source>
</evidence>
<dbReference type="AlphaFoldDB" id="A0A1E4R7M9"/>
<accession>A0A1E4R7M9</accession>
<dbReference type="InterPro" id="IPR003719">
    <property type="entry name" value="Phenazine_PhzF-like"/>
</dbReference>